<dbReference type="VEuPathDB" id="FungiDB:BDEG_25149"/>
<keyword evidence="1" id="KW-0732">Signal</keyword>
<feature type="signal peptide" evidence="1">
    <location>
        <begin position="1"/>
        <end position="21"/>
    </location>
</feature>
<dbReference type="AlphaFoldDB" id="A0A177WPI4"/>
<accession>A0A177WPI4</accession>
<organism evidence="2 3">
    <name type="scientific">Batrachochytrium dendrobatidis (strain JEL423)</name>
    <dbReference type="NCBI Taxonomy" id="403673"/>
    <lineage>
        <taxon>Eukaryota</taxon>
        <taxon>Fungi</taxon>
        <taxon>Fungi incertae sedis</taxon>
        <taxon>Chytridiomycota</taxon>
        <taxon>Chytridiomycota incertae sedis</taxon>
        <taxon>Chytridiomycetes</taxon>
        <taxon>Rhizophydiales</taxon>
        <taxon>Rhizophydiales incertae sedis</taxon>
        <taxon>Batrachochytrium</taxon>
    </lineage>
</organism>
<evidence type="ECO:0000313" key="3">
    <source>
        <dbReference type="Proteomes" id="UP000077115"/>
    </source>
</evidence>
<reference evidence="2 3" key="1">
    <citation type="submission" date="2006-10" db="EMBL/GenBank/DDBJ databases">
        <title>The Genome Sequence of Batrachochytrium dendrobatidis JEL423.</title>
        <authorList>
            <consortium name="The Broad Institute Genome Sequencing Platform"/>
            <person name="Birren B."/>
            <person name="Lander E."/>
            <person name="Galagan J."/>
            <person name="Cuomo C."/>
            <person name="Devon K."/>
            <person name="Jaffe D."/>
            <person name="Butler J."/>
            <person name="Alvarez P."/>
            <person name="Gnerre S."/>
            <person name="Grabherr M."/>
            <person name="Kleber M."/>
            <person name="Mauceli E."/>
            <person name="Brockman W."/>
            <person name="Young S."/>
            <person name="LaButti K."/>
            <person name="Sykes S."/>
            <person name="DeCaprio D."/>
            <person name="Crawford M."/>
            <person name="Koehrsen M."/>
            <person name="Engels R."/>
            <person name="Montgomery P."/>
            <person name="Pearson M."/>
            <person name="Howarth C."/>
            <person name="Larson L."/>
            <person name="White J."/>
            <person name="O'Leary S."/>
            <person name="Kodira C."/>
            <person name="Zeng Q."/>
            <person name="Yandava C."/>
            <person name="Alvarado L."/>
            <person name="Longcore J."/>
            <person name="James T."/>
        </authorList>
    </citation>
    <scope>NUCLEOTIDE SEQUENCE [LARGE SCALE GENOMIC DNA]</scope>
    <source>
        <strain evidence="2 3">JEL423</strain>
    </source>
</reference>
<dbReference type="EMBL" id="DS022306">
    <property type="protein sequence ID" value="OAJ41574.1"/>
    <property type="molecule type" value="Genomic_DNA"/>
</dbReference>
<reference evidence="2 3" key="2">
    <citation type="submission" date="2016-05" db="EMBL/GenBank/DDBJ databases">
        <title>Lineage-specific infection strategies underlie the spectrum of fungal disease in amphibians.</title>
        <authorList>
            <person name="Cuomo C.A."/>
            <person name="Farrer R.A."/>
            <person name="James T."/>
            <person name="Longcore J."/>
            <person name="Birren B."/>
        </authorList>
    </citation>
    <scope>NUCLEOTIDE SEQUENCE [LARGE SCALE GENOMIC DNA]</scope>
    <source>
        <strain evidence="2 3">JEL423</strain>
    </source>
</reference>
<sequence>MLLFPFTIMLFSIILFGHVMAVNVPDSSDAEPSTSYEVQISADLTRLENEITDGGEATDEQAVDGDEITDEEAAELFPPGYTPLSNPESEKMRVKWHKDMRRYSKITAQALHLKDLSGDMPTPKADHLLKLVKEKSLEGFLARLEAEIAKRPKTKPSCSETPV</sequence>
<evidence type="ECO:0000256" key="1">
    <source>
        <dbReference type="SAM" id="SignalP"/>
    </source>
</evidence>
<gene>
    <name evidence="2" type="ORF">BDEG_25149</name>
</gene>
<protein>
    <submittedName>
        <fullName evidence="2">Uncharacterized protein</fullName>
    </submittedName>
</protein>
<proteinExistence type="predicted"/>
<evidence type="ECO:0000313" key="2">
    <source>
        <dbReference type="EMBL" id="OAJ41574.1"/>
    </source>
</evidence>
<name>A0A177WPI4_BATDL</name>
<feature type="chain" id="PRO_5008077740" evidence="1">
    <location>
        <begin position="22"/>
        <end position="163"/>
    </location>
</feature>
<dbReference type="Proteomes" id="UP000077115">
    <property type="component" value="Unassembled WGS sequence"/>
</dbReference>